<dbReference type="EMBL" id="UGQT01000001">
    <property type="protein sequence ID" value="STZ62412.1"/>
    <property type="molecule type" value="Genomic_DNA"/>
</dbReference>
<keyword evidence="2" id="KW-1185">Reference proteome</keyword>
<name>A0A378TNP9_9MYCO</name>
<dbReference type="AlphaFoldDB" id="A0A378TNP9"/>
<evidence type="ECO:0000313" key="1">
    <source>
        <dbReference type="EMBL" id="STZ62412.1"/>
    </source>
</evidence>
<protein>
    <submittedName>
        <fullName evidence="1">Protein of uncharacterized function (DUF2505)</fullName>
    </submittedName>
</protein>
<sequence>MPRSFDGHTESSASVQQIHEAFGRKDYWAARLAGDDPAATLESLTVGRDGTVAIRISQRIGHVMMPSLITKFVSGDVVLTHTETWTPSGVDQVCGRLDTTVSGGLGSCRATTRLESAPMGCRLRFTGRVQVRIPLLGGNLEKSFGTNLAERIPGVVDFTTTWISEQL</sequence>
<dbReference type="Proteomes" id="UP000254978">
    <property type="component" value="Unassembled WGS sequence"/>
</dbReference>
<gene>
    <name evidence="1" type="ORF">NCTC10821_05981</name>
</gene>
<reference evidence="1 2" key="1">
    <citation type="submission" date="2018-06" db="EMBL/GenBank/DDBJ databases">
        <authorList>
            <consortium name="Pathogen Informatics"/>
            <person name="Doyle S."/>
        </authorList>
    </citation>
    <scope>NUCLEOTIDE SEQUENCE [LARGE SCALE GENOMIC DNA]</scope>
    <source>
        <strain evidence="1 2">NCTC10821</strain>
    </source>
</reference>
<organism evidence="1 2">
    <name type="scientific">Mycolicibacterium tokaiense</name>
    <dbReference type="NCBI Taxonomy" id="39695"/>
    <lineage>
        <taxon>Bacteria</taxon>
        <taxon>Bacillati</taxon>
        <taxon>Actinomycetota</taxon>
        <taxon>Actinomycetes</taxon>
        <taxon>Mycobacteriales</taxon>
        <taxon>Mycobacteriaceae</taxon>
        <taxon>Mycolicibacterium</taxon>
    </lineage>
</organism>
<accession>A0A378TNP9</accession>
<dbReference type="OrthoDB" id="5178774at2"/>
<dbReference type="Pfam" id="PF10698">
    <property type="entry name" value="DUF2505"/>
    <property type="match status" value="1"/>
</dbReference>
<dbReference type="RefSeq" id="WP_115281119.1">
    <property type="nucleotide sequence ID" value="NZ_AP022600.1"/>
</dbReference>
<evidence type="ECO:0000313" key="2">
    <source>
        <dbReference type="Proteomes" id="UP000254978"/>
    </source>
</evidence>
<dbReference type="InterPro" id="IPR019639">
    <property type="entry name" value="DUF2505"/>
</dbReference>
<proteinExistence type="predicted"/>